<dbReference type="AlphaFoldDB" id="A0A3N0WVV3"/>
<dbReference type="InterPro" id="IPR050179">
    <property type="entry name" value="Trans_hexapeptide_repeat"/>
</dbReference>
<dbReference type="InterPro" id="IPR020019">
    <property type="entry name" value="AcTrfase_PglD-like"/>
</dbReference>
<dbReference type="OrthoDB" id="708224at2"/>
<evidence type="ECO:0000259" key="6">
    <source>
        <dbReference type="Pfam" id="PF17836"/>
    </source>
</evidence>
<evidence type="ECO:0000256" key="4">
    <source>
        <dbReference type="PIRSR" id="PIRSR620019-1"/>
    </source>
</evidence>
<evidence type="ECO:0000313" key="7">
    <source>
        <dbReference type="EMBL" id="ROI09216.1"/>
    </source>
</evidence>
<sequence length="202" mass="21270">MEKVIIIGGGGHAKVLIDCIETQNMFEIISVLDDNPDLHEILNYKVLRRTELNFQNDVKMILGIGNNVTRKKIAEKLSAEYITAVHPSAIISKYAKIGTGTVIFAGAIVNAGAVIGDHCIINTGSIIEHDCVLEDFVHVSPNAALSGAVKIGSASHIGIGANVIQNINIGSNVTIGSGAVVISDIPDNCTAVGIPAKPIKFH</sequence>
<reference evidence="8" key="1">
    <citation type="submission" date="2018-11" db="EMBL/GenBank/DDBJ databases">
        <title>Proposal to divide the Flavobacteriaceae and reorganize its genera based on Amino Acid Identity values calculated from whole genome sequences.</title>
        <authorList>
            <person name="Nicholson A.C."/>
            <person name="Gulvik C.A."/>
            <person name="Whitney A.M."/>
            <person name="Humrighouse B.W."/>
            <person name="Bell M."/>
            <person name="Holmens B."/>
            <person name="Steigerwalt A."/>
            <person name="Villarma A."/>
            <person name="Sheth M."/>
            <person name="Batra D."/>
            <person name="Pryor J."/>
            <person name="Bernardet J.-F."/>
            <person name="Hugo C."/>
            <person name="Kampfer P."/>
            <person name="Newman J."/>
            <person name="Mcquiston J.R."/>
        </authorList>
    </citation>
    <scope>NUCLEOTIDE SEQUENCE [LARGE SCALE GENOMIC DNA]</scope>
    <source>
        <strain evidence="8">H3056</strain>
    </source>
</reference>
<dbReference type="Proteomes" id="UP000270224">
    <property type="component" value="Unassembled WGS sequence"/>
</dbReference>
<comment type="similarity">
    <text evidence="1">Belongs to the transferase hexapeptide repeat family.</text>
</comment>
<dbReference type="CDD" id="cd03360">
    <property type="entry name" value="LbH_AT_putative"/>
    <property type="match status" value="1"/>
</dbReference>
<dbReference type="GO" id="GO:0016740">
    <property type="term" value="F:transferase activity"/>
    <property type="evidence" value="ECO:0007669"/>
    <property type="project" value="UniProtKB-KW"/>
</dbReference>
<keyword evidence="3" id="KW-0677">Repeat</keyword>
<evidence type="ECO:0000256" key="2">
    <source>
        <dbReference type="ARBA" id="ARBA00022679"/>
    </source>
</evidence>
<gene>
    <name evidence="7" type="ORF">EGI11_07330</name>
</gene>
<feature type="site" description="Increases basicity of active site His" evidence="4">
    <location>
        <position position="130"/>
    </location>
</feature>
<proteinExistence type="inferred from homology"/>
<feature type="binding site" evidence="5">
    <location>
        <position position="159"/>
    </location>
    <ligand>
        <name>acetyl-CoA</name>
        <dbReference type="ChEBI" id="CHEBI:57288"/>
    </ligand>
</feature>
<feature type="binding site" evidence="5">
    <location>
        <position position="138"/>
    </location>
    <ligand>
        <name>acetyl-CoA</name>
        <dbReference type="ChEBI" id="CHEBI:57288"/>
    </ligand>
</feature>
<dbReference type="Gene3D" id="2.160.10.10">
    <property type="entry name" value="Hexapeptide repeat proteins"/>
    <property type="match status" value="1"/>
</dbReference>
<evidence type="ECO:0000313" key="8">
    <source>
        <dbReference type="Proteomes" id="UP000270224"/>
    </source>
</evidence>
<dbReference type="InterPro" id="IPR018357">
    <property type="entry name" value="Hexapep_transf_CS"/>
</dbReference>
<organism evidence="7 8">
    <name type="scientific">Kaistella daneshvariae</name>
    <dbReference type="NCBI Taxonomy" id="2487074"/>
    <lineage>
        <taxon>Bacteria</taxon>
        <taxon>Pseudomonadati</taxon>
        <taxon>Bacteroidota</taxon>
        <taxon>Flavobacteriia</taxon>
        <taxon>Flavobacteriales</taxon>
        <taxon>Weeksellaceae</taxon>
        <taxon>Chryseobacterium group</taxon>
        <taxon>Kaistella</taxon>
    </lineage>
</organism>
<dbReference type="SUPFAM" id="SSF51161">
    <property type="entry name" value="Trimeric LpxA-like enzymes"/>
    <property type="match status" value="1"/>
</dbReference>
<name>A0A3N0WVV3_9FLAO</name>
<dbReference type="Gene3D" id="3.40.50.20">
    <property type="match status" value="1"/>
</dbReference>
<dbReference type="PROSITE" id="PS00101">
    <property type="entry name" value="HEXAPEP_TRANSFERASES"/>
    <property type="match status" value="1"/>
</dbReference>
<keyword evidence="2 7" id="KW-0808">Transferase</keyword>
<evidence type="ECO:0000256" key="5">
    <source>
        <dbReference type="PIRSR" id="PIRSR620019-2"/>
    </source>
</evidence>
<dbReference type="InterPro" id="IPR041561">
    <property type="entry name" value="PglD_N"/>
</dbReference>
<dbReference type="RefSeq" id="WP_123265797.1">
    <property type="nucleotide sequence ID" value="NZ_RJUG01000003.1"/>
</dbReference>
<dbReference type="EMBL" id="RJUG01000003">
    <property type="protein sequence ID" value="ROI09216.1"/>
    <property type="molecule type" value="Genomic_DNA"/>
</dbReference>
<accession>A0A3N0WVV3</accession>
<dbReference type="Pfam" id="PF17836">
    <property type="entry name" value="PglD_N"/>
    <property type="match status" value="1"/>
</dbReference>
<dbReference type="PANTHER" id="PTHR43300:SF7">
    <property type="entry name" value="UDP-N-ACETYLBACILLOSAMINE N-ACETYLTRANSFERASE"/>
    <property type="match status" value="1"/>
</dbReference>
<feature type="domain" description="PglD N-terminal" evidence="6">
    <location>
        <begin position="3"/>
        <end position="77"/>
    </location>
</feature>
<dbReference type="PANTHER" id="PTHR43300">
    <property type="entry name" value="ACETYLTRANSFERASE"/>
    <property type="match status" value="1"/>
</dbReference>
<dbReference type="NCBIfam" id="TIGR03570">
    <property type="entry name" value="NeuD_NnaD"/>
    <property type="match status" value="1"/>
</dbReference>
<evidence type="ECO:0000256" key="3">
    <source>
        <dbReference type="ARBA" id="ARBA00022737"/>
    </source>
</evidence>
<feature type="binding site" evidence="5">
    <location>
        <position position="65"/>
    </location>
    <ligand>
        <name>substrate</name>
    </ligand>
</feature>
<dbReference type="InterPro" id="IPR011004">
    <property type="entry name" value="Trimer_LpxA-like_sf"/>
</dbReference>
<comment type="caution">
    <text evidence="7">The sequence shown here is derived from an EMBL/GenBank/DDBJ whole genome shotgun (WGS) entry which is preliminary data.</text>
</comment>
<feature type="active site" description="Proton acceptor" evidence="4">
    <location>
        <position position="129"/>
    </location>
</feature>
<protein>
    <submittedName>
        <fullName evidence="7">Acetyltransferase</fullName>
    </submittedName>
</protein>
<evidence type="ECO:0000256" key="1">
    <source>
        <dbReference type="ARBA" id="ARBA00007274"/>
    </source>
</evidence>